<dbReference type="OrthoDB" id="5514238at2"/>
<keyword evidence="3 4" id="KW-0408">Iron</keyword>
<dbReference type="Gene3D" id="1.10.760.10">
    <property type="entry name" value="Cytochrome c-like domain"/>
    <property type="match status" value="1"/>
</dbReference>
<name>W8RTV4_9RHOB</name>
<dbReference type="GO" id="GO:0009055">
    <property type="term" value="F:electron transfer activity"/>
    <property type="evidence" value="ECO:0007669"/>
    <property type="project" value="InterPro"/>
</dbReference>
<dbReference type="Proteomes" id="UP000019593">
    <property type="component" value="Chromosome"/>
</dbReference>
<evidence type="ECO:0000256" key="4">
    <source>
        <dbReference type="PROSITE-ProRule" id="PRU00433"/>
    </source>
</evidence>
<dbReference type="EMBL" id="CP004372">
    <property type="protein sequence ID" value="AHM04649.1"/>
    <property type="molecule type" value="Genomic_DNA"/>
</dbReference>
<keyword evidence="5" id="KW-0732">Signal</keyword>
<dbReference type="KEGG" id="red:roselon_02314"/>
<evidence type="ECO:0000256" key="1">
    <source>
        <dbReference type="ARBA" id="ARBA00022617"/>
    </source>
</evidence>
<feature type="domain" description="Cytochrome c" evidence="6">
    <location>
        <begin position="23"/>
        <end position="130"/>
    </location>
</feature>
<evidence type="ECO:0000313" key="7">
    <source>
        <dbReference type="EMBL" id="AHM04649.1"/>
    </source>
</evidence>
<dbReference type="RefSeq" id="WP_025312418.1">
    <property type="nucleotide sequence ID" value="NZ_CP004372.1"/>
</dbReference>
<evidence type="ECO:0000256" key="2">
    <source>
        <dbReference type="ARBA" id="ARBA00022723"/>
    </source>
</evidence>
<dbReference type="PROSITE" id="PS51257">
    <property type="entry name" value="PROKAR_LIPOPROTEIN"/>
    <property type="match status" value="1"/>
</dbReference>
<dbReference type="GO" id="GO:0046872">
    <property type="term" value="F:metal ion binding"/>
    <property type="evidence" value="ECO:0007669"/>
    <property type="project" value="UniProtKB-KW"/>
</dbReference>
<dbReference type="eggNOG" id="COG2863">
    <property type="taxonomic scope" value="Bacteria"/>
</dbReference>
<feature type="signal peptide" evidence="5">
    <location>
        <begin position="1"/>
        <end position="22"/>
    </location>
</feature>
<reference evidence="7 8" key="1">
    <citation type="submission" date="2013-03" db="EMBL/GenBank/DDBJ databases">
        <authorList>
            <person name="Fiebig A."/>
            <person name="Goeker M."/>
            <person name="Klenk H.-P.P."/>
        </authorList>
    </citation>
    <scope>NUCLEOTIDE SEQUENCE [LARGE SCALE GENOMIC DNA]</scope>
    <source>
        <strain evidence="8">DSM 19469</strain>
    </source>
</reference>
<dbReference type="AlphaFoldDB" id="W8RTV4"/>
<dbReference type="InterPro" id="IPR036909">
    <property type="entry name" value="Cyt_c-like_dom_sf"/>
</dbReference>
<feature type="chain" id="PRO_5004912728" evidence="5">
    <location>
        <begin position="23"/>
        <end position="131"/>
    </location>
</feature>
<dbReference type="SUPFAM" id="SSF46626">
    <property type="entry name" value="Cytochrome c"/>
    <property type="match status" value="1"/>
</dbReference>
<accession>W8RTV4</accession>
<protein>
    <submittedName>
        <fullName evidence="7">Cytochrome c family protein</fullName>
    </submittedName>
</protein>
<dbReference type="InterPro" id="IPR009056">
    <property type="entry name" value="Cyt_c-like_dom"/>
</dbReference>
<gene>
    <name evidence="7" type="ORF">roselon_02314</name>
</gene>
<keyword evidence="8" id="KW-1185">Reference proteome</keyword>
<organism evidence="7 8">
    <name type="scientific">Roseicyclus elongatus DSM 19469</name>
    <dbReference type="NCBI Taxonomy" id="1294273"/>
    <lineage>
        <taxon>Bacteria</taxon>
        <taxon>Pseudomonadati</taxon>
        <taxon>Pseudomonadota</taxon>
        <taxon>Alphaproteobacteria</taxon>
        <taxon>Rhodobacterales</taxon>
        <taxon>Roseobacteraceae</taxon>
        <taxon>Roseicyclus</taxon>
    </lineage>
</organism>
<dbReference type="PROSITE" id="PS51007">
    <property type="entry name" value="CYTC"/>
    <property type="match status" value="1"/>
</dbReference>
<evidence type="ECO:0000256" key="3">
    <source>
        <dbReference type="ARBA" id="ARBA00023004"/>
    </source>
</evidence>
<proteinExistence type="predicted"/>
<evidence type="ECO:0000313" key="8">
    <source>
        <dbReference type="Proteomes" id="UP000019593"/>
    </source>
</evidence>
<keyword evidence="2 4" id="KW-0479">Metal-binding</keyword>
<keyword evidence="1 4" id="KW-0349">Heme</keyword>
<evidence type="ECO:0000259" key="6">
    <source>
        <dbReference type="PROSITE" id="PS51007"/>
    </source>
</evidence>
<dbReference type="GO" id="GO:0020037">
    <property type="term" value="F:heme binding"/>
    <property type="evidence" value="ECO:0007669"/>
    <property type="project" value="InterPro"/>
</dbReference>
<sequence>MRYGIGLGGVALALALAGCMEAEEPPTGAEDFVALCATCHGGAGAGDGPAAIGVTPRPADLTLLAARNGGTFPMLEVMARIDGYTSDTGTMPEFGLLFEGELVPFETEPGVMTPTPPRLIALAEYIGTLQR</sequence>
<dbReference type="HOGENOM" id="CLU_131567_1_0_5"/>
<evidence type="ECO:0000256" key="5">
    <source>
        <dbReference type="SAM" id="SignalP"/>
    </source>
</evidence>
<dbReference type="STRING" id="1294273.roselon_02314"/>